<comment type="similarity">
    <text evidence="2">Belongs to the UPF0754 family.</text>
</comment>
<comment type="subcellular location">
    <subcellularLocation>
        <location evidence="1">Cell membrane</location>
    </subcellularLocation>
</comment>
<dbReference type="Proteomes" id="UP001601058">
    <property type="component" value="Unassembled WGS sequence"/>
</dbReference>
<evidence type="ECO:0000256" key="4">
    <source>
        <dbReference type="ARBA" id="ARBA00022989"/>
    </source>
</evidence>
<dbReference type="EMBL" id="JBIACJ010000003">
    <property type="protein sequence ID" value="MFE8696259.1"/>
    <property type="molecule type" value="Genomic_DNA"/>
</dbReference>
<comment type="caution">
    <text evidence="7">The sequence shown here is derived from an EMBL/GenBank/DDBJ whole genome shotgun (WGS) entry which is preliminary data.</text>
</comment>
<keyword evidence="5 6" id="KW-0472">Membrane</keyword>
<evidence type="ECO:0000256" key="2">
    <source>
        <dbReference type="ARBA" id="ARBA00008053"/>
    </source>
</evidence>
<accession>A0ABW6JWM4</accession>
<name>A0ABW6JWM4_9BACI</name>
<organism evidence="7 8">
    <name type="scientific">Cytobacillus mangrovibacter</name>
    <dbReference type="NCBI Taxonomy" id="3299024"/>
    <lineage>
        <taxon>Bacteria</taxon>
        <taxon>Bacillati</taxon>
        <taxon>Bacillota</taxon>
        <taxon>Bacilli</taxon>
        <taxon>Bacillales</taxon>
        <taxon>Bacillaceae</taxon>
        <taxon>Cytobacillus</taxon>
    </lineage>
</organism>
<dbReference type="RefSeq" id="WP_389217875.1">
    <property type="nucleotide sequence ID" value="NZ_JBIACJ010000003.1"/>
</dbReference>
<gene>
    <name evidence="7" type="ORF">ACFYKT_07815</name>
</gene>
<dbReference type="InterPro" id="IPR007383">
    <property type="entry name" value="DUF445"/>
</dbReference>
<keyword evidence="8" id="KW-1185">Reference proteome</keyword>
<protein>
    <submittedName>
        <fullName evidence="7">DUF445 domain-containing protein</fullName>
    </submittedName>
</protein>
<evidence type="ECO:0000256" key="3">
    <source>
        <dbReference type="ARBA" id="ARBA00022692"/>
    </source>
</evidence>
<evidence type="ECO:0000313" key="7">
    <source>
        <dbReference type="EMBL" id="MFE8696259.1"/>
    </source>
</evidence>
<proteinExistence type="inferred from homology"/>
<dbReference type="Pfam" id="PF04286">
    <property type="entry name" value="DUF445"/>
    <property type="match status" value="1"/>
</dbReference>
<reference evidence="7 8" key="1">
    <citation type="submission" date="2024-08" db="EMBL/GenBank/DDBJ databases">
        <title>Two novel Cytobacillus novel species.</title>
        <authorList>
            <person name="Liu G."/>
        </authorList>
    </citation>
    <scope>NUCLEOTIDE SEQUENCE [LARGE SCALE GENOMIC DNA]</scope>
    <source>
        <strain evidence="7 8">FJAT-53684</strain>
    </source>
</reference>
<keyword evidence="4 6" id="KW-1133">Transmembrane helix</keyword>
<evidence type="ECO:0000313" key="8">
    <source>
        <dbReference type="Proteomes" id="UP001601058"/>
    </source>
</evidence>
<evidence type="ECO:0000256" key="5">
    <source>
        <dbReference type="ARBA" id="ARBA00023136"/>
    </source>
</evidence>
<dbReference type="PANTHER" id="PTHR35791:SF1">
    <property type="entry name" value="UPF0754 MEMBRANE PROTEIN YHEB"/>
    <property type="match status" value="1"/>
</dbReference>
<dbReference type="PIRSF" id="PIRSF032178">
    <property type="entry name" value="UCP032178"/>
    <property type="match status" value="1"/>
</dbReference>
<dbReference type="InterPro" id="IPR016991">
    <property type="entry name" value="UCP032178"/>
</dbReference>
<evidence type="ECO:0000256" key="6">
    <source>
        <dbReference type="SAM" id="Phobius"/>
    </source>
</evidence>
<keyword evidence="3 6" id="KW-0812">Transmembrane</keyword>
<feature type="transmembrane region" description="Helical" evidence="6">
    <location>
        <begin position="356"/>
        <end position="378"/>
    </location>
</feature>
<dbReference type="PANTHER" id="PTHR35791">
    <property type="entry name" value="UPF0754 MEMBRANE PROTEIN YHEB"/>
    <property type="match status" value="1"/>
</dbReference>
<feature type="transmembrane region" description="Helical" evidence="6">
    <location>
        <begin position="6"/>
        <end position="26"/>
    </location>
</feature>
<sequence>MQIALTITMMIVIGAIIGGFTNYLAIKMLFRPYKTLYIGKWRVPFTPGLIPKRRDELAEQMGKVVTHHLLTPEGIKKKFLNENFQNEMTGFVQKELENLLNTEKSPAELLEAFGITDGHLKAEIRINQLIDDKYDSLMDKYRYQPLKNILSENVVEKVDAKLPIVSSFILQKGIDYFSSIEGRMRIQKMADDFLKERSGVLGNMMQMFMGNINIADKIQPEIIKFLRNEGTAEMITTLLKKEWDKVLEWEAVKLEEQFKKEEILSMIKVNVSKLLGLENLFQTPLSQLTMSIRTELIDNLAPKGVQLFGDWLADRMDVLMERLRLQEIVRQQVENFSVEQLEEMVLTIINKELKMITFLGALLGGAIGLFQGILAIVMN</sequence>
<evidence type="ECO:0000256" key="1">
    <source>
        <dbReference type="ARBA" id="ARBA00004236"/>
    </source>
</evidence>